<dbReference type="Pfam" id="PF11412">
    <property type="entry name" value="DsbD_N"/>
    <property type="match status" value="1"/>
</dbReference>
<keyword evidence="3" id="KW-0456">Lyase</keyword>
<dbReference type="RefSeq" id="WP_159965289.1">
    <property type="nucleotide sequence ID" value="NZ_APKE01000020.1"/>
</dbReference>
<organism evidence="3 4">
    <name type="scientific">Profundibacterium mesophilum KAUST100406-0324</name>
    <dbReference type="NCBI Taxonomy" id="1037889"/>
    <lineage>
        <taxon>Bacteria</taxon>
        <taxon>Pseudomonadati</taxon>
        <taxon>Pseudomonadota</taxon>
        <taxon>Alphaproteobacteria</taxon>
        <taxon>Rhodobacterales</taxon>
        <taxon>Roseobacteraceae</taxon>
        <taxon>Profundibacterium</taxon>
    </lineage>
</organism>
<dbReference type="Proteomes" id="UP000698242">
    <property type="component" value="Unassembled WGS sequence"/>
</dbReference>
<dbReference type="EC" id="4.3.1.3" evidence="3"/>
<dbReference type="GO" id="GO:0004397">
    <property type="term" value="F:histidine ammonia-lyase activity"/>
    <property type="evidence" value="ECO:0007669"/>
    <property type="project" value="UniProtKB-EC"/>
</dbReference>
<dbReference type="AlphaFoldDB" id="A0A921NWC7"/>
<name>A0A921NWC7_9RHOB</name>
<feature type="signal peptide" evidence="1">
    <location>
        <begin position="1"/>
        <end position="24"/>
    </location>
</feature>
<evidence type="ECO:0000256" key="1">
    <source>
        <dbReference type="SAM" id="SignalP"/>
    </source>
</evidence>
<sequence>MTCISTHRPRRAAAILGAAALLLAAPHPGSDGELRLAAPAAAQPMPSMAELEILPGWRDGSGRHVAGLRISLDPGWKTYWRAPGDAGIPPHFDWSGSRNIAGAEVLWPAPEVFTSNGLTSVGYVSDVILPIVFTPRDPDRPIRLEGRVDLGVCENICVPVSMKVSAALEPGARSADPRIVAAMDARPSSGAQAGAGPLTCAVTPTEGGLRLNVEVTLAPRGAGEHAVVELGRAGAWVSEAELVRDGDRLSSQVDVVPPRGAPFMLDRSQVRLTVLGPRGAVDMQGCTGG</sequence>
<comment type="caution">
    <text evidence="3">The sequence shown here is derived from an EMBL/GenBank/DDBJ whole genome shotgun (WGS) entry which is preliminary data.</text>
</comment>
<dbReference type="EMBL" id="APKE01000020">
    <property type="protein sequence ID" value="KAF0675969.1"/>
    <property type="molecule type" value="Genomic_DNA"/>
</dbReference>
<evidence type="ECO:0000259" key="2">
    <source>
        <dbReference type="Pfam" id="PF11412"/>
    </source>
</evidence>
<dbReference type="OrthoDB" id="9811036at2"/>
<accession>A0A921NWC7</accession>
<evidence type="ECO:0000313" key="3">
    <source>
        <dbReference type="EMBL" id="KAF0675969.1"/>
    </source>
</evidence>
<evidence type="ECO:0000313" key="4">
    <source>
        <dbReference type="Proteomes" id="UP000698242"/>
    </source>
</evidence>
<dbReference type="InterPro" id="IPR028250">
    <property type="entry name" value="DsbDN"/>
</dbReference>
<gene>
    <name evidence="3" type="ORF">PMES_01724</name>
</gene>
<feature type="domain" description="Thiol:disulfide interchange protein DsbD N-terminal" evidence="2">
    <location>
        <begin position="63"/>
        <end position="165"/>
    </location>
</feature>
<keyword evidence="1" id="KW-0732">Signal</keyword>
<proteinExistence type="predicted"/>
<feature type="chain" id="PRO_5036735265" evidence="1">
    <location>
        <begin position="25"/>
        <end position="289"/>
    </location>
</feature>
<keyword evidence="4" id="KW-1185">Reference proteome</keyword>
<reference evidence="3" key="1">
    <citation type="submission" date="2013-03" db="EMBL/GenBank/DDBJ databases">
        <title>Genome Sequence of the Profundibacterium mesophilum strain KAUST100406-0324T from Red Sea, a novel genus in the family Rhodobacteraceae.</title>
        <authorList>
            <person name="Essack M."/>
            <person name="Alam I."/>
            <person name="Lafi F."/>
            <person name="Alawi W."/>
            <person name="Kamanu F."/>
            <person name="Al-Suwailem A."/>
            <person name="Lee O.O."/>
            <person name="Xu Y."/>
            <person name="Bajic V."/>
            <person name="Qian P.-Y."/>
            <person name="Archer J."/>
        </authorList>
    </citation>
    <scope>NUCLEOTIDE SEQUENCE</scope>
    <source>
        <strain evidence="3">KAUST100406-0324</strain>
    </source>
</reference>
<protein>
    <submittedName>
        <fullName evidence="3">Histidine ammonia-lyase</fullName>
        <ecNumber evidence="3">4.3.1.3</ecNumber>
    </submittedName>
</protein>